<comment type="caution">
    <text evidence="1">The sequence shown here is derived from an EMBL/GenBank/DDBJ whole genome shotgun (WGS) entry which is preliminary data.</text>
</comment>
<evidence type="ECO:0008006" key="3">
    <source>
        <dbReference type="Google" id="ProtNLM"/>
    </source>
</evidence>
<protein>
    <recommendedName>
        <fullName evidence="3">DUF3892 domain-containing protein</fullName>
    </recommendedName>
</protein>
<dbReference type="RefSeq" id="WP_039471167.1">
    <property type="nucleotide sequence ID" value="NZ_JSYN01000002.1"/>
</dbReference>
<dbReference type="OrthoDB" id="826539at2"/>
<keyword evidence="2" id="KW-1185">Reference proteome</keyword>
<dbReference type="Proteomes" id="UP000031246">
    <property type="component" value="Unassembled WGS sequence"/>
</dbReference>
<accession>A0A0C1G8W2</accession>
<name>A0A0C1G8W2_9SPHI</name>
<proteinExistence type="predicted"/>
<evidence type="ECO:0000313" key="1">
    <source>
        <dbReference type="EMBL" id="KIA96544.1"/>
    </source>
</evidence>
<evidence type="ECO:0000313" key="2">
    <source>
        <dbReference type="Proteomes" id="UP000031246"/>
    </source>
</evidence>
<dbReference type="Pfam" id="PF13031">
    <property type="entry name" value="DUF3892"/>
    <property type="match status" value="1"/>
</dbReference>
<dbReference type="InterPro" id="IPR024997">
    <property type="entry name" value="DUF3892"/>
</dbReference>
<dbReference type="EMBL" id="JSYN01000002">
    <property type="protein sequence ID" value="KIA96544.1"/>
    <property type="molecule type" value="Genomic_DNA"/>
</dbReference>
<sequence>MAIRITCINKDEGDHENPYVAISHLGWVNELNGNSGRCTREELYDYINSKMGTAYVKDRWGNQAEVITAETGKGTKYVKTAADSVTSDNLLSLPECE</sequence>
<reference evidence="1 2" key="1">
    <citation type="submission" date="2014-10" db="EMBL/GenBank/DDBJ databases">
        <title>Pedobacter Kyungheensis.</title>
        <authorList>
            <person name="Anderson B.M."/>
            <person name="Newman J.D."/>
        </authorList>
    </citation>
    <scope>NUCLEOTIDE SEQUENCE [LARGE SCALE GENOMIC DNA]</scope>
    <source>
        <strain evidence="1 2">KACC 16221</strain>
    </source>
</reference>
<dbReference type="AlphaFoldDB" id="A0A0C1G8W2"/>
<organism evidence="1 2">
    <name type="scientific">Pedobacter kyungheensis</name>
    <dbReference type="NCBI Taxonomy" id="1069985"/>
    <lineage>
        <taxon>Bacteria</taxon>
        <taxon>Pseudomonadati</taxon>
        <taxon>Bacteroidota</taxon>
        <taxon>Sphingobacteriia</taxon>
        <taxon>Sphingobacteriales</taxon>
        <taxon>Sphingobacteriaceae</taxon>
        <taxon>Pedobacter</taxon>
    </lineage>
</organism>
<gene>
    <name evidence="1" type="ORF">OC25_02010</name>
</gene>